<dbReference type="AlphaFoldDB" id="A0A177WHF4"/>
<evidence type="ECO:0000256" key="8">
    <source>
        <dbReference type="SAM" id="MobiDB-lite"/>
    </source>
</evidence>
<name>A0A177WHF4_BATDL</name>
<comment type="subcellular location">
    <subcellularLocation>
        <location evidence="1">Lysosome membrane</location>
        <topology evidence="1">Multi-pass membrane protein</topology>
    </subcellularLocation>
</comment>
<feature type="region of interest" description="Disordered" evidence="8">
    <location>
        <begin position="268"/>
        <end position="298"/>
    </location>
</feature>
<dbReference type="eggNOG" id="KOG4686">
    <property type="taxonomic scope" value="Eukaryota"/>
</dbReference>
<keyword evidence="6 9" id="KW-0472">Membrane</keyword>
<dbReference type="PANTHER" id="PTHR23512:SF3">
    <property type="entry name" value="MAJOR FACILITATOR SUPERFAMILY DOMAIN-CONTAINING PROTEIN 1"/>
    <property type="match status" value="1"/>
</dbReference>
<feature type="compositionally biased region" description="Polar residues" evidence="8">
    <location>
        <begin position="390"/>
        <end position="399"/>
    </location>
</feature>
<evidence type="ECO:0000256" key="7">
    <source>
        <dbReference type="ARBA" id="ARBA00023228"/>
    </source>
</evidence>
<accession>A0A177WHF4</accession>
<feature type="region of interest" description="Disordered" evidence="8">
    <location>
        <begin position="366"/>
        <end position="399"/>
    </location>
</feature>
<feature type="transmembrane region" description="Helical" evidence="9">
    <location>
        <begin position="236"/>
        <end position="257"/>
    </location>
</feature>
<dbReference type="InterPro" id="IPR036259">
    <property type="entry name" value="MFS_trans_sf"/>
</dbReference>
<keyword evidence="7" id="KW-0458">Lysosome</keyword>
<feature type="transmembrane region" description="Helical" evidence="9">
    <location>
        <begin position="94"/>
        <end position="112"/>
    </location>
</feature>
<dbReference type="STRING" id="403673.A0A177WHF4"/>
<feature type="transmembrane region" description="Helical" evidence="9">
    <location>
        <begin position="144"/>
        <end position="163"/>
    </location>
</feature>
<evidence type="ECO:0000256" key="5">
    <source>
        <dbReference type="ARBA" id="ARBA00022989"/>
    </source>
</evidence>
<dbReference type="Gene3D" id="1.20.1250.20">
    <property type="entry name" value="MFS general substrate transporter like domains"/>
    <property type="match status" value="1"/>
</dbReference>
<gene>
    <name evidence="10" type="ORF">BDEG_23387</name>
</gene>
<organism evidence="10 11">
    <name type="scientific">Batrachochytrium dendrobatidis (strain JEL423)</name>
    <dbReference type="NCBI Taxonomy" id="403673"/>
    <lineage>
        <taxon>Eukaryota</taxon>
        <taxon>Fungi</taxon>
        <taxon>Fungi incertae sedis</taxon>
        <taxon>Chytridiomycota</taxon>
        <taxon>Chytridiomycota incertae sedis</taxon>
        <taxon>Chytridiomycetes</taxon>
        <taxon>Rhizophydiales</taxon>
        <taxon>Rhizophydiales incertae sedis</taxon>
        <taxon>Batrachochytrium</taxon>
    </lineage>
</organism>
<keyword evidence="3" id="KW-0813">Transport</keyword>
<reference evidence="10 11" key="1">
    <citation type="submission" date="2006-10" db="EMBL/GenBank/DDBJ databases">
        <title>The Genome Sequence of Batrachochytrium dendrobatidis JEL423.</title>
        <authorList>
            <consortium name="The Broad Institute Genome Sequencing Platform"/>
            <person name="Birren B."/>
            <person name="Lander E."/>
            <person name="Galagan J."/>
            <person name="Cuomo C."/>
            <person name="Devon K."/>
            <person name="Jaffe D."/>
            <person name="Butler J."/>
            <person name="Alvarez P."/>
            <person name="Gnerre S."/>
            <person name="Grabherr M."/>
            <person name="Kleber M."/>
            <person name="Mauceli E."/>
            <person name="Brockman W."/>
            <person name="Young S."/>
            <person name="LaButti K."/>
            <person name="Sykes S."/>
            <person name="DeCaprio D."/>
            <person name="Crawford M."/>
            <person name="Koehrsen M."/>
            <person name="Engels R."/>
            <person name="Montgomery P."/>
            <person name="Pearson M."/>
            <person name="Howarth C."/>
            <person name="Larson L."/>
            <person name="White J."/>
            <person name="O'Leary S."/>
            <person name="Kodira C."/>
            <person name="Zeng Q."/>
            <person name="Yandava C."/>
            <person name="Alvarado L."/>
            <person name="Longcore J."/>
            <person name="James T."/>
        </authorList>
    </citation>
    <scope>NUCLEOTIDE SEQUENCE [LARGE SCALE GENOMIC DNA]</scope>
    <source>
        <strain evidence="10 11">JEL423</strain>
    </source>
</reference>
<evidence type="ECO:0000256" key="6">
    <source>
        <dbReference type="ARBA" id="ARBA00023136"/>
    </source>
</evidence>
<feature type="transmembrane region" description="Helical" evidence="9">
    <location>
        <begin position="169"/>
        <end position="190"/>
    </location>
</feature>
<evidence type="ECO:0008006" key="12">
    <source>
        <dbReference type="Google" id="ProtNLM"/>
    </source>
</evidence>
<feature type="region of interest" description="Disordered" evidence="8">
    <location>
        <begin position="433"/>
        <end position="490"/>
    </location>
</feature>
<dbReference type="EMBL" id="DS022303">
    <property type="protein sequence ID" value="OAJ39548.1"/>
    <property type="molecule type" value="Genomic_DNA"/>
</dbReference>
<evidence type="ECO:0000313" key="11">
    <source>
        <dbReference type="Proteomes" id="UP000077115"/>
    </source>
</evidence>
<dbReference type="PANTHER" id="PTHR23512">
    <property type="entry name" value="MAJOR FACILITATOR SUPERFAMILY DOMAIN-CONTAINING PROTEIN 1"/>
    <property type="match status" value="1"/>
</dbReference>
<feature type="compositionally biased region" description="Polar residues" evidence="8">
    <location>
        <begin position="289"/>
        <end position="298"/>
    </location>
</feature>
<evidence type="ECO:0000256" key="1">
    <source>
        <dbReference type="ARBA" id="ARBA00004155"/>
    </source>
</evidence>
<sequence length="490" mass="53497">MVIVAVETITNSNDTAEKTTIESKDQSKQPDVVALHPTPPKIHINTSMTTDDTTTYDATTTLDDINEDGYESEEYDEVDDQVHIEHVWRFGPSFWLLFLTTVFIYGSILPFFHVCTDFMSIPDIISAIGSPLSGIFIDNFGHRSTLLPISIIIIFIAHTTLAYSTFTPIAAMTLMGIAYSFFASSLWPCVPFLVGQHQIATAYGFLTSALNISLFIFPLILAKIRSVGDRDDFMGMQWFFMGLCGVAFISSLGLGIWDWVYGHGSLQQPSIQPKHSKDKTISSLDAGETQDNSISDSANTLDDSEAGISTVQSIAHTTASSLSTHNVAKRRSALIEAQPPSPTKVYKAQAVGVGLVVSTPSTVVHHHHHVPYARSARARSPERRGSSSAVDPTSPSTTMLAHTNCKCHESNGMYIQEEMDPFEFIHASAVITERTQDSESGSSQSASPVRGMQTGDLLSPSNGYRLPRSTSPVRRTHFTSSKLSESSAEC</sequence>
<evidence type="ECO:0000256" key="4">
    <source>
        <dbReference type="ARBA" id="ARBA00022692"/>
    </source>
</evidence>
<comment type="similarity">
    <text evidence="2">Belongs to the major facilitator superfamily.</text>
</comment>
<feature type="transmembrane region" description="Helical" evidence="9">
    <location>
        <begin position="202"/>
        <end position="224"/>
    </location>
</feature>
<keyword evidence="4 9" id="KW-0812">Transmembrane</keyword>
<dbReference type="SUPFAM" id="SSF103473">
    <property type="entry name" value="MFS general substrate transporter"/>
    <property type="match status" value="1"/>
</dbReference>
<evidence type="ECO:0000256" key="2">
    <source>
        <dbReference type="ARBA" id="ARBA00008335"/>
    </source>
</evidence>
<proteinExistence type="inferred from homology"/>
<protein>
    <recommendedName>
        <fullName evidence="12">Major facilitator superfamily (MFS) profile domain-containing protein</fullName>
    </recommendedName>
</protein>
<feature type="compositionally biased region" description="Polar residues" evidence="8">
    <location>
        <begin position="468"/>
        <end position="490"/>
    </location>
</feature>
<evidence type="ECO:0000313" key="10">
    <source>
        <dbReference type="EMBL" id="OAJ39548.1"/>
    </source>
</evidence>
<dbReference type="OrthoDB" id="424834at2759"/>
<dbReference type="VEuPathDB" id="FungiDB:BDEG_23387"/>
<dbReference type="Proteomes" id="UP000077115">
    <property type="component" value="Unassembled WGS sequence"/>
</dbReference>
<evidence type="ECO:0000256" key="3">
    <source>
        <dbReference type="ARBA" id="ARBA00022448"/>
    </source>
</evidence>
<keyword evidence="5 9" id="KW-1133">Transmembrane helix</keyword>
<feature type="compositionally biased region" description="Low complexity" evidence="8">
    <location>
        <begin position="438"/>
        <end position="447"/>
    </location>
</feature>
<dbReference type="InterPro" id="IPR052187">
    <property type="entry name" value="MFSD1"/>
</dbReference>
<reference evidence="10 11" key="2">
    <citation type="submission" date="2016-05" db="EMBL/GenBank/DDBJ databases">
        <title>Lineage-specific infection strategies underlie the spectrum of fungal disease in amphibians.</title>
        <authorList>
            <person name="Cuomo C.A."/>
            <person name="Farrer R.A."/>
            <person name="James T."/>
            <person name="Longcore J."/>
            <person name="Birren B."/>
        </authorList>
    </citation>
    <scope>NUCLEOTIDE SEQUENCE [LARGE SCALE GENOMIC DNA]</scope>
    <source>
        <strain evidence="10 11">JEL423</strain>
    </source>
</reference>
<evidence type="ECO:0000256" key="9">
    <source>
        <dbReference type="SAM" id="Phobius"/>
    </source>
</evidence>